<dbReference type="CDD" id="cd00093">
    <property type="entry name" value="HTH_XRE"/>
    <property type="match status" value="1"/>
</dbReference>
<dbReference type="InterPro" id="IPR001387">
    <property type="entry name" value="Cro/C1-type_HTH"/>
</dbReference>
<dbReference type="SUPFAM" id="SSF47413">
    <property type="entry name" value="lambda repressor-like DNA-binding domains"/>
    <property type="match status" value="1"/>
</dbReference>
<dbReference type="RefSeq" id="WP_255855109.1">
    <property type="nucleotide sequence ID" value="NZ_CP073347.1"/>
</dbReference>
<dbReference type="PROSITE" id="PS50943">
    <property type="entry name" value="HTH_CROC1"/>
    <property type="match status" value="1"/>
</dbReference>
<dbReference type="EMBL" id="CP073347">
    <property type="protein sequence ID" value="UTW12962.1"/>
    <property type="molecule type" value="Genomic_DNA"/>
</dbReference>
<name>A0ABY5HP00_9GAMM</name>
<organism evidence="2 3">
    <name type="scientific">Marinobacterium rhizophilum</name>
    <dbReference type="NCBI Taxonomy" id="420402"/>
    <lineage>
        <taxon>Bacteria</taxon>
        <taxon>Pseudomonadati</taxon>
        <taxon>Pseudomonadota</taxon>
        <taxon>Gammaproteobacteria</taxon>
        <taxon>Oceanospirillales</taxon>
        <taxon>Oceanospirillaceae</taxon>
        <taxon>Marinobacterium</taxon>
    </lineage>
</organism>
<dbReference type="Gene3D" id="1.10.260.40">
    <property type="entry name" value="lambda repressor-like DNA-binding domains"/>
    <property type="match status" value="1"/>
</dbReference>
<reference evidence="2" key="1">
    <citation type="submission" date="2021-04" db="EMBL/GenBank/DDBJ databases">
        <title>Oceanospirillales bacteria with DddD are important DMSP degraders in coastal seawater.</title>
        <authorList>
            <person name="Liu J."/>
        </authorList>
    </citation>
    <scope>NUCLEOTIDE SEQUENCE</scope>
    <source>
        <strain evidence="2">D13-1</strain>
    </source>
</reference>
<feature type="domain" description="HTH cro/C1-type" evidence="1">
    <location>
        <begin position="34"/>
        <end position="78"/>
    </location>
</feature>
<accession>A0ABY5HP00</accession>
<keyword evidence="3" id="KW-1185">Reference proteome</keyword>
<dbReference type="Proteomes" id="UP001058461">
    <property type="component" value="Chromosome"/>
</dbReference>
<dbReference type="InterPro" id="IPR010982">
    <property type="entry name" value="Lambda_DNA-bd_dom_sf"/>
</dbReference>
<proteinExistence type="predicted"/>
<evidence type="ECO:0000313" key="2">
    <source>
        <dbReference type="EMBL" id="UTW12962.1"/>
    </source>
</evidence>
<dbReference type="SMART" id="SM00530">
    <property type="entry name" value="HTH_XRE"/>
    <property type="match status" value="1"/>
</dbReference>
<evidence type="ECO:0000313" key="3">
    <source>
        <dbReference type="Proteomes" id="UP001058461"/>
    </source>
</evidence>
<sequence length="158" mass="17096">MTSKIKSDAAVTFTDSESDGFEIRIAELITLAGSVSKLARMAGISESVVRKWRDGKSDPSRLNLVALSEATGVAIAWLTKGEGPMRPDEAAPALPADFDRAFFARVLTGIERGIQESGHQLAPDKKIELAFALYDIFRESDKEPSTATILPFLRVGAK</sequence>
<evidence type="ECO:0000259" key="1">
    <source>
        <dbReference type="PROSITE" id="PS50943"/>
    </source>
</evidence>
<protein>
    <submittedName>
        <fullName evidence="2">Helix-turn-helix transcriptional regulator</fullName>
    </submittedName>
</protein>
<dbReference type="Pfam" id="PF01381">
    <property type="entry name" value="HTH_3"/>
    <property type="match status" value="1"/>
</dbReference>
<gene>
    <name evidence="2" type="ORF">KDW95_04615</name>
</gene>